<comment type="function">
    <text evidence="9">Catalyzes the NADPH-dependent rearrangement and reduction of 1-deoxy-D-xylulose-5-phosphate (DXP) to 2-C-methyl-D-erythritol 4-phosphate (MEP).</text>
</comment>
<dbReference type="InterPro" id="IPR013512">
    <property type="entry name" value="DXP_reductoisomerase_N"/>
</dbReference>
<dbReference type="PANTHER" id="PTHR30525">
    <property type="entry name" value="1-DEOXY-D-XYLULOSE 5-PHOSPHATE REDUCTOISOMERASE"/>
    <property type="match status" value="1"/>
</dbReference>
<comment type="caution">
    <text evidence="9">Lacks conserved residue(s) required for the propagation of feature annotation.</text>
</comment>
<name>A0A9D9NA87_9BACT</name>
<dbReference type="AlphaFoldDB" id="A0A9D9NA87"/>
<evidence type="ECO:0000256" key="2">
    <source>
        <dbReference type="ARBA" id="ARBA00006825"/>
    </source>
</evidence>
<dbReference type="InterPro" id="IPR036169">
    <property type="entry name" value="DXPR_C_sf"/>
</dbReference>
<evidence type="ECO:0000256" key="8">
    <source>
        <dbReference type="ARBA" id="ARBA00048543"/>
    </source>
</evidence>
<dbReference type="Pfam" id="PF02670">
    <property type="entry name" value="DXP_reductoisom"/>
    <property type="match status" value="1"/>
</dbReference>
<keyword evidence="5 9" id="KW-0560">Oxidoreductase</keyword>
<evidence type="ECO:0000259" key="11">
    <source>
        <dbReference type="Pfam" id="PF08436"/>
    </source>
</evidence>
<dbReference type="GO" id="GO:0030145">
    <property type="term" value="F:manganese ion binding"/>
    <property type="evidence" value="ECO:0007669"/>
    <property type="project" value="TreeGrafter"/>
</dbReference>
<accession>A0A9D9NA87</accession>
<feature type="domain" description="1-deoxy-D-xylulose 5-phosphate reductoisomerase C-terminal" evidence="11">
    <location>
        <begin position="150"/>
        <end position="233"/>
    </location>
</feature>
<feature type="domain" description="1-deoxy-D-xylulose 5-phosphate reductoisomerase N-terminal" evidence="10">
    <location>
        <begin position="10"/>
        <end position="136"/>
    </location>
</feature>
<feature type="binding site" evidence="9">
    <location>
        <position position="17"/>
    </location>
    <ligand>
        <name>NADPH</name>
        <dbReference type="ChEBI" id="CHEBI:57783"/>
    </ligand>
</feature>
<dbReference type="Pfam" id="PF13288">
    <property type="entry name" value="DXPR_C"/>
    <property type="match status" value="1"/>
</dbReference>
<sequence length="394" mass="43097">MERQEHKRKIAILGSTGSIGRQALEVIGEHRDLFEVELLVANSNYELLARQAVEFDANNAVICDPALYDKAASLLSGSNVKLFSGTDSACSLANGEDIDIVLAAMSGFSGLRPVLSAIRAGNAIALANKEILVAAGALVTEEAFKHSVPLIPVDSEHSAIFQCLQGVPCPEIAELLITASGGPFREYTVEEMSRVTPEEALRHPKWKMGKKVTIDSATMMNKGFEVMEAHWFFRTPPHKINILVHPESIIHSMVRFEDGAVLAQLGLPDMRIPIQYALTYPRRRPLKGTYMDFTEIGKLTFQAPDLERFPAIGIAYRALEKGGNTGCIMSGADEVAVDAFLNGKIGFNDIAGIIGETVENITYIKSPGLEDILETDRLSREYALKIIARHGHTH</sequence>
<evidence type="ECO:0000313" key="13">
    <source>
        <dbReference type="EMBL" id="MBO8466126.1"/>
    </source>
</evidence>
<comment type="cofactor">
    <cofactor evidence="9">
        <name>Mg(2+)</name>
        <dbReference type="ChEBI" id="CHEBI:18420"/>
    </cofactor>
    <cofactor evidence="9">
        <name>Mn(2+)</name>
        <dbReference type="ChEBI" id="CHEBI:29035"/>
    </cofactor>
</comment>
<dbReference type="PANTHER" id="PTHR30525:SF0">
    <property type="entry name" value="1-DEOXY-D-XYLULOSE 5-PHOSPHATE REDUCTOISOMERASE, CHLOROPLASTIC"/>
    <property type="match status" value="1"/>
</dbReference>
<feature type="binding site" evidence="9">
    <location>
        <position position="16"/>
    </location>
    <ligand>
        <name>NADPH</name>
        <dbReference type="ChEBI" id="CHEBI:57783"/>
    </ligand>
</feature>
<feature type="binding site" evidence="9">
    <location>
        <position position="130"/>
    </location>
    <ligand>
        <name>NADPH</name>
        <dbReference type="ChEBI" id="CHEBI:57783"/>
    </ligand>
</feature>
<feature type="binding site" evidence="9">
    <location>
        <position position="156"/>
    </location>
    <ligand>
        <name>1-deoxy-D-xylulose 5-phosphate</name>
        <dbReference type="ChEBI" id="CHEBI:57792"/>
    </ligand>
</feature>
<dbReference type="InterPro" id="IPR026877">
    <property type="entry name" value="DXPR_C"/>
</dbReference>
<dbReference type="InterPro" id="IPR013644">
    <property type="entry name" value="DXP_reductoisomerase_C"/>
</dbReference>
<dbReference type="NCBIfam" id="NF009114">
    <property type="entry name" value="PRK12464.1"/>
    <property type="match status" value="1"/>
</dbReference>
<dbReference type="EC" id="1.1.1.267" evidence="9"/>
<evidence type="ECO:0000256" key="6">
    <source>
        <dbReference type="ARBA" id="ARBA00023211"/>
    </source>
</evidence>
<evidence type="ECO:0000256" key="9">
    <source>
        <dbReference type="HAMAP-Rule" id="MF_00183"/>
    </source>
</evidence>
<keyword evidence="7 9" id="KW-0414">Isoprene biosynthesis</keyword>
<dbReference type="Pfam" id="PF08436">
    <property type="entry name" value="DXP_redisom_C"/>
    <property type="match status" value="1"/>
</dbReference>
<dbReference type="EMBL" id="JADIME010000095">
    <property type="protein sequence ID" value="MBO8466126.1"/>
    <property type="molecule type" value="Genomic_DNA"/>
</dbReference>
<feature type="binding site" evidence="9">
    <location>
        <position position="19"/>
    </location>
    <ligand>
        <name>NADPH</name>
        <dbReference type="ChEBI" id="CHEBI:57783"/>
    </ligand>
</feature>
<dbReference type="PIRSF" id="PIRSF006205">
    <property type="entry name" value="Dxp_reductismrs"/>
    <property type="match status" value="1"/>
</dbReference>
<comment type="catalytic activity">
    <reaction evidence="8">
        <text>2-C-methyl-D-erythritol 4-phosphate + NADP(+) = 1-deoxy-D-xylulose 5-phosphate + NADPH + H(+)</text>
        <dbReference type="Rhea" id="RHEA:13717"/>
        <dbReference type="ChEBI" id="CHEBI:15378"/>
        <dbReference type="ChEBI" id="CHEBI:57783"/>
        <dbReference type="ChEBI" id="CHEBI:57792"/>
        <dbReference type="ChEBI" id="CHEBI:58262"/>
        <dbReference type="ChEBI" id="CHEBI:58349"/>
        <dbReference type="EC" id="1.1.1.267"/>
    </reaction>
    <physiologicalReaction direction="right-to-left" evidence="8">
        <dbReference type="Rhea" id="RHEA:13719"/>
    </physiologicalReaction>
</comment>
<feature type="binding site" evidence="9">
    <location>
        <position position="203"/>
    </location>
    <ligand>
        <name>1-deoxy-D-xylulose 5-phosphate</name>
        <dbReference type="ChEBI" id="CHEBI:57792"/>
    </ligand>
</feature>
<keyword evidence="3 9" id="KW-0479">Metal-binding</keyword>
<evidence type="ECO:0000313" key="14">
    <source>
        <dbReference type="Proteomes" id="UP000823597"/>
    </source>
</evidence>
<feature type="binding site" evidence="9">
    <location>
        <position position="216"/>
    </location>
    <ligand>
        <name>1-deoxy-D-xylulose 5-phosphate</name>
        <dbReference type="ChEBI" id="CHEBI:57792"/>
    </ligand>
</feature>
<dbReference type="InterPro" id="IPR036291">
    <property type="entry name" value="NAD(P)-bd_dom_sf"/>
</dbReference>
<evidence type="ECO:0000256" key="1">
    <source>
        <dbReference type="ARBA" id="ARBA00005094"/>
    </source>
</evidence>
<feature type="binding site" evidence="9">
    <location>
        <position position="154"/>
    </location>
    <ligand>
        <name>Mn(2+)</name>
        <dbReference type="ChEBI" id="CHEBI:29035"/>
    </ligand>
</feature>
<comment type="similarity">
    <text evidence="2 9">Belongs to the DXR family.</text>
</comment>
<protein>
    <recommendedName>
        <fullName evidence="9">1-deoxy-D-xylulose 5-phosphate reductoisomerase</fullName>
        <shortName evidence="9">DXP reductoisomerase</shortName>
        <ecNumber evidence="9">1.1.1.267</ecNumber>
    </recommendedName>
    <alternativeName>
        <fullName evidence="9">1-deoxyxylulose-5-phosphate reductoisomerase</fullName>
    </alternativeName>
    <alternativeName>
        <fullName evidence="9">2-C-methyl-D-erythritol 4-phosphate synthase</fullName>
    </alternativeName>
</protein>
<evidence type="ECO:0000256" key="4">
    <source>
        <dbReference type="ARBA" id="ARBA00022857"/>
    </source>
</evidence>
<feature type="binding site" evidence="9">
    <location>
        <position position="128"/>
    </location>
    <ligand>
        <name>NADPH</name>
        <dbReference type="ChEBI" id="CHEBI:57783"/>
    </ligand>
</feature>
<feature type="binding site" evidence="9">
    <location>
        <position position="155"/>
    </location>
    <ligand>
        <name>1-deoxy-D-xylulose 5-phosphate</name>
        <dbReference type="ChEBI" id="CHEBI:57792"/>
    </ligand>
</feature>
<proteinExistence type="inferred from homology"/>
<dbReference type="NCBIfam" id="TIGR00243">
    <property type="entry name" value="Dxr"/>
    <property type="match status" value="1"/>
</dbReference>
<dbReference type="Gene3D" id="3.40.50.720">
    <property type="entry name" value="NAD(P)-binding Rossmann-like Domain"/>
    <property type="match status" value="1"/>
</dbReference>
<reference evidence="13" key="2">
    <citation type="journal article" date="2021" name="PeerJ">
        <title>Extensive microbial diversity within the chicken gut microbiome revealed by metagenomics and culture.</title>
        <authorList>
            <person name="Gilroy R."/>
            <person name="Ravi A."/>
            <person name="Getino M."/>
            <person name="Pursley I."/>
            <person name="Horton D.L."/>
            <person name="Alikhan N.F."/>
            <person name="Baker D."/>
            <person name="Gharbi K."/>
            <person name="Hall N."/>
            <person name="Watson M."/>
            <person name="Adriaenssens E.M."/>
            <person name="Foster-Nyarko E."/>
            <person name="Jarju S."/>
            <person name="Secka A."/>
            <person name="Antonio M."/>
            <person name="Oren A."/>
            <person name="Chaudhuri R.R."/>
            <person name="La Ragione R."/>
            <person name="Hildebrand F."/>
            <person name="Pallen M.J."/>
        </authorList>
    </citation>
    <scope>NUCLEOTIDE SEQUENCE</scope>
    <source>
        <strain evidence="13">10037</strain>
    </source>
</reference>
<feature type="binding site" evidence="9">
    <location>
        <position position="180"/>
    </location>
    <ligand>
        <name>1-deoxy-D-xylulose 5-phosphate</name>
        <dbReference type="ChEBI" id="CHEBI:57792"/>
    </ligand>
</feature>
<evidence type="ECO:0000259" key="12">
    <source>
        <dbReference type="Pfam" id="PF13288"/>
    </source>
</evidence>
<dbReference type="Proteomes" id="UP000823597">
    <property type="component" value="Unassembled WGS sequence"/>
</dbReference>
<feature type="binding site" evidence="9">
    <location>
        <position position="44"/>
    </location>
    <ligand>
        <name>NADPH</name>
        <dbReference type="ChEBI" id="CHEBI:57783"/>
    </ligand>
</feature>
<evidence type="ECO:0000256" key="7">
    <source>
        <dbReference type="ARBA" id="ARBA00023229"/>
    </source>
</evidence>
<feature type="binding site" evidence="9">
    <location>
        <position position="18"/>
    </location>
    <ligand>
        <name>NADPH</name>
        <dbReference type="ChEBI" id="CHEBI:57783"/>
    </ligand>
</feature>
<feature type="domain" description="DXP reductoisomerase C-terminal" evidence="12">
    <location>
        <begin position="265"/>
        <end position="382"/>
    </location>
</feature>
<dbReference type="GO" id="GO:0030604">
    <property type="term" value="F:1-deoxy-D-xylulose-5-phosphate reductoisomerase activity"/>
    <property type="evidence" value="ECO:0007669"/>
    <property type="project" value="UniProtKB-UniRule"/>
</dbReference>
<dbReference type="FunFam" id="3.40.50.720:FF:000045">
    <property type="entry name" value="1-deoxy-D-xylulose 5-phosphate reductoisomerase"/>
    <property type="match status" value="1"/>
</dbReference>
<dbReference type="GO" id="GO:0051484">
    <property type="term" value="P:isopentenyl diphosphate biosynthetic process, methylerythritol 4-phosphate pathway involved in terpenoid biosynthetic process"/>
    <property type="evidence" value="ECO:0007669"/>
    <property type="project" value="TreeGrafter"/>
</dbReference>
<dbReference type="SUPFAM" id="SSF69055">
    <property type="entry name" value="1-deoxy-D-xylulose-5-phosphate reductoisomerase, C-terminal domain"/>
    <property type="match status" value="1"/>
</dbReference>
<feature type="binding site" evidence="9">
    <location>
        <position position="222"/>
    </location>
    <ligand>
        <name>1-deoxy-D-xylulose 5-phosphate</name>
        <dbReference type="ChEBI" id="CHEBI:57792"/>
    </ligand>
</feature>
<dbReference type="SUPFAM" id="SSF55347">
    <property type="entry name" value="Glyceraldehyde-3-phosphate dehydrogenase-like, C-terminal domain"/>
    <property type="match status" value="1"/>
</dbReference>
<feature type="binding site" evidence="9">
    <location>
        <position position="225"/>
    </location>
    <ligand>
        <name>Mn(2+)</name>
        <dbReference type="ChEBI" id="CHEBI:29035"/>
    </ligand>
</feature>
<dbReference type="GO" id="GO:0070402">
    <property type="term" value="F:NADPH binding"/>
    <property type="evidence" value="ECO:0007669"/>
    <property type="project" value="InterPro"/>
</dbReference>
<comment type="caution">
    <text evidence="13">The sequence shown here is derived from an EMBL/GenBank/DDBJ whole genome shotgun (WGS) entry which is preliminary data.</text>
</comment>
<feature type="binding site" evidence="9">
    <location>
        <position position="156"/>
    </location>
    <ligand>
        <name>Mn(2+)</name>
        <dbReference type="ChEBI" id="CHEBI:29035"/>
    </ligand>
</feature>
<evidence type="ECO:0000256" key="5">
    <source>
        <dbReference type="ARBA" id="ARBA00023002"/>
    </source>
</evidence>
<feature type="binding site" evidence="9">
    <location>
        <position position="129"/>
    </location>
    <ligand>
        <name>1-deoxy-D-xylulose 5-phosphate</name>
        <dbReference type="ChEBI" id="CHEBI:57792"/>
    </ligand>
</feature>
<keyword evidence="9" id="KW-0460">Magnesium</keyword>
<feature type="binding site" evidence="9">
    <location>
        <position position="221"/>
    </location>
    <ligand>
        <name>1-deoxy-D-xylulose 5-phosphate</name>
        <dbReference type="ChEBI" id="CHEBI:57792"/>
    </ligand>
</feature>
<evidence type="ECO:0000259" key="10">
    <source>
        <dbReference type="Pfam" id="PF02670"/>
    </source>
</evidence>
<dbReference type="Gene3D" id="1.10.1740.10">
    <property type="match status" value="1"/>
</dbReference>
<keyword evidence="4 9" id="KW-0521">NADP</keyword>
<feature type="binding site" evidence="9">
    <location>
        <position position="209"/>
    </location>
    <ligand>
        <name>NADPH</name>
        <dbReference type="ChEBI" id="CHEBI:57783"/>
    </ligand>
</feature>
<reference evidence="13" key="1">
    <citation type="submission" date="2020-10" db="EMBL/GenBank/DDBJ databases">
        <authorList>
            <person name="Gilroy R."/>
        </authorList>
    </citation>
    <scope>NUCLEOTIDE SEQUENCE</scope>
    <source>
        <strain evidence="13">10037</strain>
    </source>
</reference>
<dbReference type="HAMAP" id="MF_00183">
    <property type="entry name" value="DXP_reductoisom"/>
    <property type="match status" value="1"/>
</dbReference>
<evidence type="ECO:0000256" key="3">
    <source>
        <dbReference type="ARBA" id="ARBA00022723"/>
    </source>
</evidence>
<dbReference type="SUPFAM" id="SSF51735">
    <property type="entry name" value="NAD(P)-binding Rossmann-fold domains"/>
    <property type="match status" value="1"/>
</dbReference>
<keyword evidence="6 9" id="KW-0464">Manganese</keyword>
<gene>
    <name evidence="9" type="primary">dxr</name>
    <name evidence="13" type="ORF">IAB93_09080</name>
</gene>
<feature type="binding site" evidence="9">
    <location>
        <position position="225"/>
    </location>
    <ligand>
        <name>1-deoxy-D-xylulose 5-phosphate</name>
        <dbReference type="ChEBI" id="CHEBI:57792"/>
    </ligand>
</feature>
<comment type="pathway">
    <text evidence="1 9">Isoprenoid biosynthesis; isopentenyl diphosphate biosynthesis via DXP pathway; isopentenyl diphosphate from 1-deoxy-D-xylulose 5-phosphate: step 1/6.</text>
</comment>
<dbReference type="InterPro" id="IPR003821">
    <property type="entry name" value="DXP_reductoisomerase"/>
</dbReference>
<organism evidence="13 14">
    <name type="scientific">Candidatus Merdivivens pullistercoris</name>
    <dbReference type="NCBI Taxonomy" id="2840873"/>
    <lineage>
        <taxon>Bacteria</taxon>
        <taxon>Pseudomonadati</taxon>
        <taxon>Bacteroidota</taxon>
        <taxon>Bacteroidia</taxon>
        <taxon>Bacteroidales</taxon>
        <taxon>Muribaculaceae</taxon>
        <taxon>Muribaculaceae incertae sedis</taxon>
        <taxon>Candidatus Merdivivens</taxon>
    </lineage>
</organism>